<evidence type="ECO:0000313" key="2">
    <source>
        <dbReference type="Proteomes" id="UP000242164"/>
    </source>
</evidence>
<comment type="caution">
    <text evidence="1">The sequence shown here is derived from an EMBL/GenBank/DDBJ whole genome shotgun (WGS) entry which is preliminary data.</text>
</comment>
<evidence type="ECO:0000313" key="1">
    <source>
        <dbReference type="EMBL" id="SCM00624.1"/>
    </source>
</evidence>
<organism evidence="1 2">
    <name type="scientific">Bacillus cytotoxicus</name>
    <dbReference type="NCBI Taxonomy" id="580165"/>
    <lineage>
        <taxon>Bacteria</taxon>
        <taxon>Bacillati</taxon>
        <taxon>Bacillota</taxon>
        <taxon>Bacilli</taxon>
        <taxon>Bacillales</taxon>
        <taxon>Bacillaceae</taxon>
        <taxon>Bacillus</taxon>
        <taxon>Bacillus cereus group</taxon>
    </lineage>
</organism>
<proteinExistence type="predicted"/>
<accession>A0AAX2CKN0</accession>
<dbReference type="Proteomes" id="UP000242164">
    <property type="component" value="Unassembled WGS sequence"/>
</dbReference>
<dbReference type="AlphaFoldDB" id="A0AAX2CKN0"/>
<reference evidence="1 2" key="1">
    <citation type="submission" date="2016-08" db="EMBL/GenBank/DDBJ databases">
        <authorList>
            <person name="Loux V."/>
            <person name="Rue O."/>
        </authorList>
    </citation>
    <scope>NUCLEOTIDE SEQUENCE [LARGE SCALE GENOMIC DNA]</scope>
    <source>
        <strain evidence="1 2">AFSSA_08CEB44bac</strain>
    </source>
</reference>
<evidence type="ECO:0008006" key="3">
    <source>
        <dbReference type="Google" id="ProtNLM"/>
    </source>
</evidence>
<dbReference type="EMBL" id="FMIK01000046">
    <property type="protein sequence ID" value="SCM00624.1"/>
    <property type="molecule type" value="Genomic_DNA"/>
</dbReference>
<dbReference type="RefSeq" id="WP_087099207.1">
    <property type="nucleotide sequence ID" value="NZ_CP066179.1"/>
</dbReference>
<name>A0AAX2CKN0_9BACI</name>
<sequence length="89" mass="10245">MISTLFLEDIKPSCIIQITDIETNEVYIGRFAKFAENTLYVDDVYYNGKIRGTHFFYNGPYHIVFPTNEQIFEYGKAFGISQQSGGKTE</sequence>
<protein>
    <recommendedName>
        <fullName evidence="3">DUF4176 domain-containing protein</fullName>
    </recommendedName>
</protein>
<gene>
    <name evidence="1" type="ORF">BCB44BAC_03346</name>
</gene>